<dbReference type="PROSITE" id="PS51782">
    <property type="entry name" value="LYSM"/>
    <property type="match status" value="1"/>
</dbReference>
<gene>
    <name evidence="2" type="ORF">OH806_09065</name>
</gene>
<dbReference type="Pfam" id="PF01476">
    <property type="entry name" value="LysM"/>
    <property type="match status" value="1"/>
</dbReference>
<dbReference type="RefSeq" id="WP_264743351.1">
    <property type="nucleotide sequence ID" value="NZ_JAPDHV010000003.1"/>
</dbReference>
<proteinExistence type="predicted"/>
<protein>
    <submittedName>
        <fullName evidence="2">LysM peptidoglycan-binding domain-containing protein</fullName>
    </submittedName>
</protein>
<dbReference type="InterPro" id="IPR036779">
    <property type="entry name" value="LysM_dom_sf"/>
</dbReference>
<dbReference type="SUPFAM" id="SSF54106">
    <property type="entry name" value="LysM domain"/>
    <property type="match status" value="1"/>
</dbReference>
<comment type="caution">
    <text evidence="2">The sequence shown here is derived from an EMBL/GenBank/DDBJ whole genome shotgun (WGS) entry which is preliminary data.</text>
</comment>
<reference evidence="2" key="1">
    <citation type="submission" date="2022-10" db="EMBL/GenBank/DDBJ databases">
        <title>Chryseobacterium babae sp. nov. isolated from the gut of the beetle Oryctes rhinoceros, and Chryseobacterium kimseyorum sp. nov., isolated from a stick insect rearing cage.</title>
        <authorList>
            <person name="Shelomi M."/>
            <person name="Han C.-J."/>
            <person name="Chen W.-M."/>
            <person name="Chen H.-K."/>
            <person name="Liaw S.-J."/>
            <person name="Muhle E."/>
            <person name="Clermont D."/>
        </authorList>
    </citation>
    <scope>NUCLEOTIDE SEQUENCE</scope>
    <source>
        <strain evidence="2">WLa1L2M3</strain>
    </source>
</reference>
<keyword evidence="3" id="KW-1185">Reference proteome</keyword>
<organism evidence="2 3">
    <name type="scientific">Chryseobacterium oryctis</name>
    <dbReference type="NCBI Taxonomy" id="2952618"/>
    <lineage>
        <taxon>Bacteria</taxon>
        <taxon>Pseudomonadati</taxon>
        <taxon>Bacteroidota</taxon>
        <taxon>Flavobacteriia</taxon>
        <taxon>Flavobacteriales</taxon>
        <taxon>Weeksellaceae</taxon>
        <taxon>Chryseobacterium group</taxon>
        <taxon>Chryseobacterium</taxon>
    </lineage>
</organism>
<dbReference type="CDD" id="cd00118">
    <property type="entry name" value="LysM"/>
    <property type="match status" value="1"/>
</dbReference>
<dbReference type="Proteomes" id="UP001163719">
    <property type="component" value="Unassembled WGS sequence"/>
</dbReference>
<evidence type="ECO:0000259" key="1">
    <source>
        <dbReference type="PROSITE" id="PS51782"/>
    </source>
</evidence>
<dbReference type="Gene3D" id="3.10.350.10">
    <property type="entry name" value="LysM domain"/>
    <property type="match status" value="1"/>
</dbReference>
<feature type="domain" description="LysM" evidence="1">
    <location>
        <begin position="4"/>
        <end position="49"/>
    </location>
</feature>
<dbReference type="EMBL" id="JAPDHV010000003">
    <property type="protein sequence ID" value="MCW3161410.1"/>
    <property type="molecule type" value="Genomic_DNA"/>
</dbReference>
<dbReference type="InterPro" id="IPR018392">
    <property type="entry name" value="LysM"/>
</dbReference>
<name>A0ABT3HNY8_9FLAO</name>
<evidence type="ECO:0000313" key="3">
    <source>
        <dbReference type="Proteomes" id="UP001163719"/>
    </source>
</evidence>
<accession>A0ABT3HNY8</accession>
<evidence type="ECO:0000313" key="2">
    <source>
        <dbReference type="EMBL" id="MCW3161410.1"/>
    </source>
</evidence>
<sequence>MNLVKYEIQKSDTLESIANKHNVSVEELVDFHNQNSGMTNVIIGDTLPIHLKFVIVSKELVKKQKKKKIKDGEKPSFDKKARYRCEQVNTTKINGDLVQFVEQKFQYLLKIDTVDGLGYVNREDYLKKITPPVMLNVLDFIEETDKIKHNILFTLDENGKLEKILNRKQLNENWKKYKKEKLNSNPFIIELNKTNEKAVQEIVNLGDTQFSSNADNEEEYRKDFFYFICLNQYIVKDDIKTEEFKYLSTIVPPNIVPLILRYDKITEENQLLTVRMVAEYDLSQQLEKEIINQYNNLHRPTIGFSYTQYKLIFRATIEIDTETKLVKKASIKLRESIADNIENECSYNIKQLENYTPDEGI</sequence>